<dbReference type="EMBL" id="AK373074">
    <property type="protein sequence ID" value="BAK04271.1"/>
    <property type="molecule type" value="mRNA"/>
</dbReference>
<evidence type="ECO:0000313" key="2">
    <source>
        <dbReference type="EMBL" id="BAK04271.1"/>
    </source>
</evidence>
<dbReference type="RefSeq" id="XP_044971405.1">
    <property type="nucleotide sequence ID" value="XM_045115470.1"/>
</dbReference>
<feature type="region of interest" description="Disordered" evidence="1">
    <location>
        <begin position="1"/>
        <end position="29"/>
    </location>
</feature>
<accession>F2EA99</accession>
<dbReference type="RefSeq" id="XP_044971407.1">
    <property type="nucleotide sequence ID" value="XM_045115472.1"/>
</dbReference>
<feature type="compositionally biased region" description="Basic and acidic residues" evidence="1">
    <location>
        <begin position="154"/>
        <end position="163"/>
    </location>
</feature>
<dbReference type="RefSeq" id="XP_044971406.1">
    <property type="nucleotide sequence ID" value="XM_045115471.1"/>
</dbReference>
<dbReference type="RefSeq" id="XP_044971404.1">
    <property type="nucleotide sequence ID" value="XM_045115469.1"/>
</dbReference>
<protein>
    <submittedName>
        <fullName evidence="2">Predicted protein</fullName>
    </submittedName>
</protein>
<dbReference type="RefSeq" id="XP_044971408.1">
    <property type="nucleotide sequence ID" value="XM_045115473.1"/>
</dbReference>
<feature type="region of interest" description="Disordered" evidence="1">
    <location>
        <begin position="133"/>
        <end position="163"/>
    </location>
</feature>
<sequence length="163" mass="17979">MASISIPRSVPSRTLGRLHPTGLRRRPSTANAIPDAFAATPDLLAPHPISRILLVIASQRRLSLAAVAREMDLHPLEHNHRGETAAAILLRAGHRRRRLRRESSWWRQGNHSRAAVAAVAVLLPLFFDRHSPQASADAEGRERQGEGDAQAGQERVEQEQQGV</sequence>
<dbReference type="AlphaFoldDB" id="F2EA99"/>
<dbReference type="RefSeq" id="XP_044971409.1">
    <property type="nucleotide sequence ID" value="XM_045115474.1"/>
</dbReference>
<dbReference type="RefSeq" id="XP_044971403.1">
    <property type="nucleotide sequence ID" value="XM_045115468.1"/>
</dbReference>
<evidence type="ECO:0000256" key="1">
    <source>
        <dbReference type="SAM" id="MobiDB-lite"/>
    </source>
</evidence>
<dbReference type="RefSeq" id="XP_044971402.1">
    <property type="nucleotide sequence ID" value="XM_045115467.1"/>
</dbReference>
<proteinExistence type="evidence at transcript level"/>
<organism evidence="2">
    <name type="scientific">Hordeum vulgare subsp. vulgare</name>
    <name type="common">Domesticated barley</name>
    <dbReference type="NCBI Taxonomy" id="112509"/>
    <lineage>
        <taxon>Eukaryota</taxon>
        <taxon>Viridiplantae</taxon>
        <taxon>Streptophyta</taxon>
        <taxon>Embryophyta</taxon>
        <taxon>Tracheophyta</taxon>
        <taxon>Spermatophyta</taxon>
        <taxon>Magnoliopsida</taxon>
        <taxon>Liliopsida</taxon>
        <taxon>Poales</taxon>
        <taxon>Poaceae</taxon>
        <taxon>BOP clade</taxon>
        <taxon>Pooideae</taxon>
        <taxon>Triticodae</taxon>
        <taxon>Triticeae</taxon>
        <taxon>Hordeinae</taxon>
        <taxon>Hordeum</taxon>
    </lineage>
</organism>
<reference evidence="2" key="1">
    <citation type="journal article" date="2011" name="Plant Physiol.">
        <title>Comprehensive sequence analysis of 24,783 barley full-length cDNAs derived from 12 clone libraries.</title>
        <authorList>
            <person name="Matsumoto T."/>
            <person name="Tanaka T."/>
            <person name="Sakai H."/>
            <person name="Amano N."/>
            <person name="Kanamori H."/>
            <person name="Kurita K."/>
            <person name="Kikuta A."/>
            <person name="Kamiya K."/>
            <person name="Yamamoto M."/>
            <person name="Ikawa H."/>
            <person name="Fujii N."/>
            <person name="Hori K."/>
            <person name="Itoh T."/>
            <person name="Sato K."/>
        </authorList>
    </citation>
    <scope>NUCLEOTIDE SEQUENCE</scope>
    <source>
        <tissue evidence="2">Seed</tissue>
    </source>
</reference>
<dbReference type="KEGG" id="hvg:123433719"/>
<dbReference type="GeneID" id="123433719"/>
<name>F2EA99_HORVV</name>